<feature type="region of interest" description="Disordered" evidence="6">
    <location>
        <begin position="948"/>
        <end position="969"/>
    </location>
</feature>
<feature type="compositionally biased region" description="Low complexity" evidence="6">
    <location>
        <begin position="697"/>
        <end position="714"/>
    </location>
</feature>
<reference evidence="8 9" key="1">
    <citation type="journal article" date="2024" name="Insects">
        <title>An Improved Chromosome-Level Genome Assembly of the Firefly Pyrocoelia pectoralis.</title>
        <authorList>
            <person name="Fu X."/>
            <person name="Meyer-Rochow V.B."/>
            <person name="Ballantyne L."/>
            <person name="Zhu X."/>
        </authorList>
    </citation>
    <scope>NUCLEOTIDE SEQUENCE [LARGE SCALE GENOMIC DNA]</scope>
    <source>
        <strain evidence="8">XCY_ONT2</strain>
    </source>
</reference>
<evidence type="ECO:0000313" key="9">
    <source>
        <dbReference type="Proteomes" id="UP001329430"/>
    </source>
</evidence>
<feature type="domain" description="C2H2-type" evidence="7">
    <location>
        <begin position="2556"/>
        <end position="2583"/>
    </location>
</feature>
<feature type="domain" description="C2H2-type" evidence="7">
    <location>
        <begin position="2770"/>
        <end position="2800"/>
    </location>
</feature>
<feature type="domain" description="C2H2-type" evidence="7">
    <location>
        <begin position="3250"/>
        <end position="3277"/>
    </location>
</feature>
<evidence type="ECO:0000256" key="1">
    <source>
        <dbReference type="ARBA" id="ARBA00022723"/>
    </source>
</evidence>
<dbReference type="SMART" id="SM00355">
    <property type="entry name" value="ZnF_C2H2"/>
    <property type="match status" value="28"/>
</dbReference>
<feature type="compositionally biased region" description="Basic and acidic residues" evidence="6">
    <location>
        <begin position="953"/>
        <end position="966"/>
    </location>
</feature>
<feature type="compositionally biased region" description="Basic and acidic residues" evidence="6">
    <location>
        <begin position="1286"/>
        <end position="1298"/>
    </location>
</feature>
<dbReference type="PROSITE" id="PS50157">
    <property type="entry name" value="ZINC_FINGER_C2H2_2"/>
    <property type="match status" value="7"/>
</dbReference>
<feature type="compositionally biased region" description="Basic residues" evidence="6">
    <location>
        <begin position="331"/>
        <end position="356"/>
    </location>
</feature>
<proteinExistence type="predicted"/>
<feature type="compositionally biased region" description="Basic and acidic residues" evidence="6">
    <location>
        <begin position="357"/>
        <end position="419"/>
    </location>
</feature>
<feature type="compositionally biased region" description="Basic and acidic residues" evidence="6">
    <location>
        <begin position="1170"/>
        <end position="1179"/>
    </location>
</feature>
<feature type="compositionally biased region" description="Basic and acidic residues" evidence="6">
    <location>
        <begin position="313"/>
        <end position="330"/>
    </location>
</feature>
<feature type="region of interest" description="Disordered" evidence="6">
    <location>
        <begin position="274"/>
        <end position="295"/>
    </location>
</feature>
<evidence type="ECO:0000256" key="2">
    <source>
        <dbReference type="ARBA" id="ARBA00022737"/>
    </source>
</evidence>
<evidence type="ECO:0000256" key="6">
    <source>
        <dbReference type="SAM" id="MobiDB-lite"/>
    </source>
</evidence>
<sequence length="3708" mass="424200">MDEEVNVKMLDHLQKYVPHLEKLILQLKDPKKKNKELQLSKLEGLLSMITDRKKKLKLDTLKKCEDVILKILQKVHPTIYKQMEQTEQRSSVVPYTKFLCKNPPGEINPLAETPELKTLRLQAARARLNEFSTPASPSPPRDISIITPPIVIPTEKVPRKSNPDDFHIKSWEQSFEKHPTNSNSEVYKTEKPDVYRRAAESLTANAHKKPVFERLGSRVDMSVPPLSAEDLKTLTESDTVTVTDLEYVRDDLKKKLIQEEGKCQVTDLRLKLTRDRQKEHQKPSSNVKPRVEKIFKDPDSKFGSLLSSIDDQILEKKDDKRSKSDKDRDRDKHRHKNKKRDRSKERHKSKDRKHHEKDRDKEKEKKKERDDESHKKGNDKKEEKVIVKERKEEKVTDSNKPKGEETEKQVFKRLADKYNPRPRKNSIDIVERSADIVSKEVIPHTDKEALLSTVKSSLLRNIDETLLSNVKEALLSNKDALSRKPVDKHLTNIKDAKKDNDQYLTNIKDKYSPQKPIKDINLVLNSKIDKFLTPIVKEAKKDNDQYLTSIKDTYCPPKPIKDINLVLNSQIDKFVPIVKDTKKDNDQYLTNIKDTYYPPKPNNEMWSPTYGMMPQNNLEFIPPASPAQSGNTIMNTFILQNNVSSNIPHNQYAPAVNAFQNAAPSNIFHPYDPIQGAKHYEMNQMQPLDYYSHNKRPNYQNNRPYQQQQQQQQYTRDRQHPNTWNHDPRDRQHSDNTWNHDPRDRQHSDTWNNDPRDRQHPENNTWNHDPRDRQHSDNTWNHDPRDRQHSDNTWNNDPRTSARREENSRSSTSTFSRDPRIRSREEKEAAQKMIFPTPPAQTKRRSVEEYPTYGNSRYDMTYNQDRIKNDDSFTSPLDSLYSTGNDNHRTGKGYGVQKFRIPKRKTECEEPKIEESTKNVDDENIEDDVPMETNTEEVKEDNVVENQVVTTESSEKEVNEEKEPESGKASIAEQAMLTNFFADFLKNPNNKTVLNAILCSIADNTGDKNKYKQILKIMNSDENEGEDKSEESSKIESDKDDKVCEVNQAMEKVAVVEEKLLEEVQTPALKVKKKPKNIKKIALRKSSRNKLKAKKAAELAVASITENSDPVVETVGERIKNRKRNVTTTDPPRHRKCTELDRLHNDIKEMFICDGVLTATGKRMCRILKSESSDDKESVTPDSPKVSKSKEDDSTILDSPKRRARTSNPKVLIEKTDLSKLVSTKVSSDSDSESDSPITRRVSKRRILDLESTPDSSPTKFGSSTRSVQRRTQKNKPNYIEPSEDEFPRAKSPKPTETKEEDAEEKEEKDTTPEKLTEKKGLKKRRRGHNWAIGVINKKVSKKKANISTEDTNDESEAITPIADEEKQETQLHDTSYYVEPLEKSDCKLCPFKGKFIVQHYRTVHPQNEVLISRISPENAQNAVDESNENNYKDIEPVDIYEAKNRKKRFTYQCRFCQAVYKNEFAETFFDHITSHTGEYRFHCSSCPFKTSNVKALRSHRYSSHQSNSEYTSTKPPSYPAPPNFSMVFGYICEQCNFIQLDRSLIESHVKNNHKDANVSKINMSTVISKSANDNIVEVELDMPEKIVEKEVVESENLPEESVTAVEEKTDDVVDDDKKIIAETLKEDPTVFKSNPDDTTENLKMEEHKHEKMQEINQTVIPKKNYLSIYWIELREILAECEEEISKCAENVTESIQPLDIAQLTKPSNDTINVDKVFHNKNSQPITNIIERLHGKLNVESLPPPLIPINEFPIIPKVEEIVVQVGPIAARKKNDYVLYMCYMQSCMFSSTNAEEFEIHCKTFHHNKQWDGICNICDLKTNLNEIEDAYNHLINVHGSDLGIEMKDPGFEMKSSYLRMRRLSGDILSEQKPLITLSEETPFKIVDVQTQQDEDDSFDFPFQIANVTTLTPEEDQALNNATPPISIVTPSLSSLVTSPLSTLTVISASGSATNVTSSIATIPSYNILVPYMPPLVATPPPKKSATPVLLPLAKSNVAPIQSPSKVSTSKKVVLKDVPLQAHELIASRKTRNATRILLTEQKLIHLYKCPEMSCSFSTDTKRLFEVHLQQHSEYKPGIEISCLYCNFKTDFRLFAVHCDVRHGRCQFCCNYCFYRAVNQSYVEMHQERDHPRNKRRILKAPVNSDALTSQAHLTLPPINSIVPFYICGVTGCESKFIFQQDFVNHCVNVHCGSAISCYHCTYTASNGTNAAIHMQMHNVCYFHCRYCLYGGNTLHEVHNHLSLQHFALIPRILERRFIPDGSNKASSDYKWDDPKAYDRLNVLTAELPKYVTPSALIEVVSYGSNQKTVINVMKTSLPDKNDTITLYKAPTSPLQKKSSVSIIDTSAFNEEKSKSLEVPKGDLTKISLNDTPPIVLNNFLKSPADLLTITRTASKQRDNVGVSVTKQKDRNESNQTSSNVPDVLIVDPEPINVDESFDDIREETCAKIAEEDPLQLDEEVSRSGPESSNSVRISITSESPLEISSSVAITEDEMSDFMSDQIYDSATSDDNSTKTKGFSGKELFRCSICRDAFDTAQLFKLHVIKCVETHRSGVAKPFACWHCFKMFKTVPSLLDHIRIHGTNRFACSLCDYKQSHQFHVRSHMKARHNVHNATMTPVNSEKNNIDEDEFVLKPKIIRQKSSEMTNPKDLPSLGGETISEFGPEDVESLPLREIYSREVKCSACGYGTKVRANLIRHFQFHKTGKEVPIPAIAPVNPVPCLDKNEKMFDKMFNLSISSYNDAIRKTDKKDQPKIMKEEDFELPNFVPVTKRYVCGANNCDYLCLEESMLRSHLQALHSDETSYKCMHCNEILYKGKGVINIDQILKHLRLHDFNLYKCHYCKFLHNLKHKVDRHVLDKHPTNAPLVIIIREMDHEVQESSHIQEDVKEAKPWRCSMCKYRCSTKTEIVTHAHNKHELDTQFKCALCQYRTSAKSNFASHFQLEHPGRNVDVIDAYYEEEAVPAVKTALDLNLFDTTPIWQREKTKVKYIRGIPIEETVKMSKKSFPKFDDKNEIKKIVHVPPKKPKTLKEKKLELVKDDENEIIEIEDDDNLLMISDKPKIAEKSTVVSASASQSDEDKMSSSSGYTVGELLSMDITTLKNANLSCAYGPFGVPHNRQFSCPTCNAFKTKKTADITNHLYKHQEYHKFVCTICGLTGITYKFLKRHSAKKHVGLPEAIYPMTPDPQVEDWVRKVLVVQTRIMEETDNVATVSSTTIQENETSAIVKSPLTTMITEIIAADSSSTLAKPRIIHQCQHCAYSCRAASDLRKHERRHWVQKPLRCGYCDCEGVTNYEIHQHSKRAHPNVEPVVITVPTPSIPAIRPIIRKRKYPKNEGAITSSSDEVPIKMALIDSDDSFSKSEDGDTETKKKYRCGHCSVVGHLDIVKTHFKSAHPDLVFSAFRYQCKYCNKYFKNIDKVRAHYKYGHNDSVETCFDISDQSSALKEYTCEYCHTDFIQRFDLINHHNMLHSHLKFTLPPDVQTEPTTSKMGNNEKKLYKCSQDPCNYVSSTYAAMRDHVRVHAKPFQCGYCPLRFIYPSYVKTHLRKEHADLELSYHASSAGAALYAELRSNIMVLNDKGEYQKIKSKVIPAIKKPKLSIDVVKQTARKSTTQINVPKKPTARKSTTYIPPPPPSPPPPPPPPSPPIPTPEEGQGCSFYGNVPDMTDVEHLKVILIFNNSHLKISMEQLRKIFDISPTVEVTDLKHNSNEL</sequence>
<evidence type="ECO:0000256" key="5">
    <source>
        <dbReference type="PROSITE-ProRule" id="PRU00042"/>
    </source>
</evidence>
<evidence type="ECO:0000313" key="8">
    <source>
        <dbReference type="EMBL" id="KAK5638594.1"/>
    </source>
</evidence>
<feature type="region of interest" description="Disordered" evidence="6">
    <location>
        <begin position="2395"/>
        <end position="2420"/>
    </location>
</feature>
<feature type="compositionally biased region" description="Basic and acidic residues" evidence="6">
    <location>
        <begin position="1030"/>
        <end position="1040"/>
    </location>
</feature>
<accession>A0AAN7V771</accession>
<dbReference type="SUPFAM" id="SSF57667">
    <property type="entry name" value="beta-beta-alpha zinc fingers"/>
    <property type="match status" value="2"/>
</dbReference>
<keyword evidence="3 5" id="KW-0863">Zinc-finger</keyword>
<protein>
    <recommendedName>
        <fullName evidence="7">C2H2-type domain-containing protein</fullName>
    </recommendedName>
</protein>
<dbReference type="EMBL" id="JAVRBK010000010">
    <property type="protein sequence ID" value="KAK5638594.1"/>
    <property type="molecule type" value="Genomic_DNA"/>
</dbReference>
<feature type="compositionally biased region" description="Basic and acidic residues" evidence="6">
    <location>
        <begin position="768"/>
        <end position="790"/>
    </location>
</feature>
<feature type="region of interest" description="Disordered" evidence="6">
    <location>
        <begin position="1170"/>
        <end position="1330"/>
    </location>
</feature>
<keyword evidence="4" id="KW-0862">Zinc</keyword>
<feature type="domain" description="C2H2-type" evidence="7">
    <location>
        <begin position="2677"/>
        <end position="2704"/>
    </location>
</feature>
<dbReference type="GO" id="GO:0045944">
    <property type="term" value="P:positive regulation of transcription by RNA polymerase II"/>
    <property type="evidence" value="ECO:0007669"/>
    <property type="project" value="TreeGrafter"/>
</dbReference>
<dbReference type="Proteomes" id="UP001329430">
    <property type="component" value="Chromosome 10"/>
</dbReference>
<feature type="region of interest" description="Disordered" evidence="6">
    <location>
        <begin position="3606"/>
        <end position="3658"/>
    </location>
</feature>
<evidence type="ECO:0000256" key="4">
    <source>
        <dbReference type="ARBA" id="ARBA00022833"/>
    </source>
</evidence>
<organism evidence="8 9">
    <name type="scientific">Pyrocoelia pectoralis</name>
    <dbReference type="NCBI Taxonomy" id="417401"/>
    <lineage>
        <taxon>Eukaryota</taxon>
        <taxon>Metazoa</taxon>
        <taxon>Ecdysozoa</taxon>
        <taxon>Arthropoda</taxon>
        <taxon>Hexapoda</taxon>
        <taxon>Insecta</taxon>
        <taxon>Pterygota</taxon>
        <taxon>Neoptera</taxon>
        <taxon>Endopterygota</taxon>
        <taxon>Coleoptera</taxon>
        <taxon>Polyphaga</taxon>
        <taxon>Elateriformia</taxon>
        <taxon>Elateroidea</taxon>
        <taxon>Lampyridae</taxon>
        <taxon>Lampyrinae</taxon>
        <taxon>Pyrocoelia</taxon>
    </lineage>
</organism>
<name>A0AAN7V771_9COLE</name>
<feature type="region of interest" description="Disordered" evidence="6">
    <location>
        <begin position="1021"/>
        <end position="1040"/>
    </location>
</feature>
<dbReference type="Gene3D" id="3.30.160.60">
    <property type="entry name" value="Classic Zinc Finger"/>
    <property type="match status" value="7"/>
</dbReference>
<dbReference type="GO" id="GO:0005634">
    <property type="term" value="C:nucleus"/>
    <property type="evidence" value="ECO:0007669"/>
    <property type="project" value="TreeGrafter"/>
</dbReference>
<feature type="region of interest" description="Disordered" evidence="6">
    <location>
        <begin position="313"/>
        <end position="419"/>
    </location>
</feature>
<feature type="compositionally biased region" description="Basic and acidic residues" evidence="6">
    <location>
        <begin position="715"/>
        <end position="761"/>
    </location>
</feature>
<feature type="domain" description="C2H2-type" evidence="7">
    <location>
        <begin position="2045"/>
        <end position="2074"/>
    </location>
</feature>
<dbReference type="InterPro" id="IPR050688">
    <property type="entry name" value="Zinc_finger/UBP_domain"/>
</dbReference>
<keyword evidence="1" id="KW-0479">Metal-binding</keyword>
<evidence type="ECO:0000256" key="3">
    <source>
        <dbReference type="ARBA" id="ARBA00022771"/>
    </source>
</evidence>
<evidence type="ECO:0000259" key="7">
    <source>
        <dbReference type="PROSITE" id="PS50157"/>
    </source>
</evidence>
<feature type="compositionally biased region" description="Polar residues" evidence="6">
    <location>
        <begin position="1253"/>
        <end position="1267"/>
    </location>
</feature>
<keyword evidence="2" id="KW-0677">Repeat</keyword>
<comment type="caution">
    <text evidence="8">The sequence shown here is derived from an EMBL/GenBank/DDBJ whole genome shotgun (WGS) entry which is preliminary data.</text>
</comment>
<feature type="compositionally biased region" description="Low complexity" evidence="6">
    <location>
        <begin position="1219"/>
        <end position="1229"/>
    </location>
</feature>
<feature type="region of interest" description="Disordered" evidence="6">
    <location>
        <begin position="690"/>
        <end position="850"/>
    </location>
</feature>
<dbReference type="PANTHER" id="PTHR24403:SF58">
    <property type="entry name" value="ZINC FINGER PROTEIN 462"/>
    <property type="match status" value="1"/>
</dbReference>
<feature type="compositionally biased region" description="Basic and acidic residues" evidence="6">
    <location>
        <begin position="1306"/>
        <end position="1320"/>
    </location>
</feature>
<feature type="compositionally biased region" description="Basic and acidic residues" evidence="6">
    <location>
        <begin position="817"/>
        <end position="830"/>
    </location>
</feature>
<dbReference type="InterPro" id="IPR036236">
    <property type="entry name" value="Znf_C2H2_sf"/>
</dbReference>
<feature type="domain" description="C2H2-type" evidence="7">
    <location>
        <begin position="3401"/>
        <end position="3429"/>
    </location>
</feature>
<gene>
    <name evidence="8" type="ORF">RI129_012889</name>
</gene>
<feature type="domain" description="C2H2-type" evidence="7">
    <location>
        <begin position="3444"/>
        <end position="3472"/>
    </location>
</feature>
<dbReference type="PANTHER" id="PTHR24403">
    <property type="entry name" value="ZINC FINGER PROTEIN"/>
    <property type="match status" value="1"/>
</dbReference>
<feature type="compositionally biased region" description="Pro residues" evidence="6">
    <location>
        <begin position="3626"/>
        <end position="3646"/>
    </location>
</feature>
<keyword evidence="9" id="KW-1185">Reference proteome</keyword>
<dbReference type="GO" id="GO:0008270">
    <property type="term" value="F:zinc ion binding"/>
    <property type="evidence" value="ECO:0007669"/>
    <property type="project" value="UniProtKB-KW"/>
</dbReference>
<dbReference type="PROSITE" id="PS00028">
    <property type="entry name" value="ZINC_FINGER_C2H2_1"/>
    <property type="match status" value="8"/>
</dbReference>
<dbReference type="InterPro" id="IPR013087">
    <property type="entry name" value="Znf_C2H2_type"/>
</dbReference>